<organism evidence="3 4">
    <name type="scientific">Dissostichus mawsoni</name>
    <name type="common">Antarctic cod</name>
    <dbReference type="NCBI Taxonomy" id="36200"/>
    <lineage>
        <taxon>Eukaryota</taxon>
        <taxon>Metazoa</taxon>
        <taxon>Chordata</taxon>
        <taxon>Craniata</taxon>
        <taxon>Vertebrata</taxon>
        <taxon>Euteleostomi</taxon>
        <taxon>Actinopterygii</taxon>
        <taxon>Neopterygii</taxon>
        <taxon>Teleostei</taxon>
        <taxon>Neoteleostei</taxon>
        <taxon>Acanthomorphata</taxon>
        <taxon>Eupercaria</taxon>
        <taxon>Perciformes</taxon>
        <taxon>Notothenioidei</taxon>
        <taxon>Nototheniidae</taxon>
        <taxon>Dissostichus</taxon>
    </lineage>
</organism>
<evidence type="ECO:0000259" key="2">
    <source>
        <dbReference type="Pfam" id="PF00021"/>
    </source>
</evidence>
<keyword evidence="4" id="KW-1185">Reference proteome</keyword>
<dbReference type="CDD" id="cd00117">
    <property type="entry name" value="TFP"/>
    <property type="match status" value="1"/>
</dbReference>
<evidence type="ECO:0000256" key="1">
    <source>
        <dbReference type="SAM" id="MobiDB-lite"/>
    </source>
</evidence>
<evidence type="ECO:0000313" key="4">
    <source>
        <dbReference type="Proteomes" id="UP000518266"/>
    </source>
</evidence>
<dbReference type="Proteomes" id="UP000518266">
    <property type="component" value="Unassembled WGS sequence"/>
</dbReference>
<proteinExistence type="predicted"/>
<evidence type="ECO:0000313" key="3">
    <source>
        <dbReference type="EMBL" id="KAF3834011.1"/>
    </source>
</evidence>
<dbReference type="InterPro" id="IPR045860">
    <property type="entry name" value="Snake_toxin-like_sf"/>
</dbReference>
<feature type="domain" description="UPAR/Ly6" evidence="2">
    <location>
        <begin position="189"/>
        <end position="271"/>
    </location>
</feature>
<dbReference type="OrthoDB" id="8919691at2759"/>
<comment type="caution">
    <text evidence="3">The sequence shown here is derived from an EMBL/GenBank/DDBJ whole genome shotgun (WGS) entry which is preliminary data.</text>
</comment>
<gene>
    <name evidence="3" type="ORF">F7725_025215</name>
</gene>
<name>A0A7J5XAQ8_DISMA</name>
<dbReference type="EMBL" id="JAAKFY010000026">
    <property type="protein sequence ID" value="KAF3834011.1"/>
    <property type="molecule type" value="Genomic_DNA"/>
</dbReference>
<sequence>MPTKNSLPVKRTSLPSSVAPPESPSSAPISTTVRFSSDTTFLTASAWRDEEKREKEIFRLNYIWIRVQTACSSPPCYLAASLLFEGPGDERSVSLDDGHILYPPALWQLGVGGDLDQLQTHLLPQGSCQAAELTLSLGQLHRGLSILTAVFHCLPKGLWDAPHHGVATTSLHFARVGQPHHSTDGAACLTCYTCMFPAISPLDCFKFPQECPAGQRCLSSTATGRRGSLEVTMYEKSCAVPAQCGVSGQKYASGLYFNYTNVCCDSDLCNAAGTFAALSWRGAALCLLPALCLLLA</sequence>
<dbReference type="AlphaFoldDB" id="A0A7J5XAQ8"/>
<reference evidence="3 4" key="1">
    <citation type="submission" date="2020-03" db="EMBL/GenBank/DDBJ databases">
        <title>Dissostichus mawsoni Genome sequencing and assembly.</title>
        <authorList>
            <person name="Park H."/>
        </authorList>
    </citation>
    <scope>NUCLEOTIDE SEQUENCE [LARGE SCALE GENOMIC DNA]</scope>
    <source>
        <strain evidence="3">DM0001</strain>
        <tissue evidence="3">Muscle</tissue>
    </source>
</reference>
<dbReference type="SUPFAM" id="SSF57302">
    <property type="entry name" value="Snake toxin-like"/>
    <property type="match status" value="1"/>
</dbReference>
<accession>A0A7J5XAQ8</accession>
<protein>
    <recommendedName>
        <fullName evidence="2">UPAR/Ly6 domain-containing protein</fullName>
    </recommendedName>
</protein>
<dbReference type="Gene3D" id="2.10.60.10">
    <property type="entry name" value="CD59"/>
    <property type="match status" value="1"/>
</dbReference>
<dbReference type="InterPro" id="IPR016054">
    <property type="entry name" value="LY6_UPA_recep-like"/>
</dbReference>
<feature type="region of interest" description="Disordered" evidence="1">
    <location>
        <begin position="1"/>
        <end position="30"/>
    </location>
</feature>
<feature type="compositionally biased region" description="Low complexity" evidence="1">
    <location>
        <begin position="13"/>
        <end position="30"/>
    </location>
</feature>
<dbReference type="Pfam" id="PF00021">
    <property type="entry name" value="UPAR_LY6"/>
    <property type="match status" value="1"/>
</dbReference>